<dbReference type="Pfam" id="PF10294">
    <property type="entry name" value="Methyltransf_16"/>
    <property type="match status" value="1"/>
</dbReference>
<organism evidence="1 2">
    <name type="scientific">Acrasis kona</name>
    <dbReference type="NCBI Taxonomy" id="1008807"/>
    <lineage>
        <taxon>Eukaryota</taxon>
        <taxon>Discoba</taxon>
        <taxon>Heterolobosea</taxon>
        <taxon>Tetramitia</taxon>
        <taxon>Eutetramitia</taxon>
        <taxon>Acrasidae</taxon>
        <taxon>Acrasis</taxon>
    </lineage>
</organism>
<evidence type="ECO:0000313" key="1">
    <source>
        <dbReference type="EMBL" id="KAL0481169.1"/>
    </source>
</evidence>
<proteinExistence type="predicted"/>
<dbReference type="Gene3D" id="3.40.50.150">
    <property type="entry name" value="Vaccinia Virus protein VP39"/>
    <property type="match status" value="1"/>
</dbReference>
<dbReference type="InterPro" id="IPR029063">
    <property type="entry name" value="SAM-dependent_MTases_sf"/>
</dbReference>
<comment type="caution">
    <text evidence="1">The sequence shown here is derived from an EMBL/GenBank/DDBJ whole genome shotgun (WGS) entry which is preliminary data.</text>
</comment>
<name>A0AAW2YX03_9EUKA</name>
<gene>
    <name evidence="1" type="ORF">AKO1_012652</name>
</gene>
<keyword evidence="2" id="KW-1185">Reference proteome</keyword>
<evidence type="ECO:0000313" key="2">
    <source>
        <dbReference type="Proteomes" id="UP001431209"/>
    </source>
</evidence>
<sequence>MLRNTLDAYRSYSQQPNQLLETFKDEYLKQVGANWMSFEAQQSFLALVIQDYKAIQFPVPSTYTTKCLKYYIELIEKCKDGANEDGINDELIEEYTRRVHEQVSDGLETSHRIFAFKFDGQNDYSEIVIRVKQRFVNVGLSMWESGYLLGEFILSNPDLFHNKTCIELGSGIGLSGICLLHKNNPKPARKVYLTDYQDVVLSNCNENLKINDIDTMLILEGQDAIEDGKSAVIKHLDWKENNVSEFNADVLIAADVAYDIDVIEGLVNAYYAIAKRLKTTFEYFQKECEEDGITITDITEQFRMAEVFPYQDKRSTKFGDVRLYSIGLSTINE</sequence>
<dbReference type="AlphaFoldDB" id="A0AAW2YX03"/>
<dbReference type="Proteomes" id="UP001431209">
    <property type="component" value="Unassembled WGS sequence"/>
</dbReference>
<dbReference type="PANTHER" id="PTHR14614">
    <property type="entry name" value="HEPATOCELLULAR CARCINOMA-ASSOCIATED ANTIGEN"/>
    <property type="match status" value="1"/>
</dbReference>
<dbReference type="SUPFAM" id="SSF53335">
    <property type="entry name" value="S-adenosyl-L-methionine-dependent methyltransferases"/>
    <property type="match status" value="1"/>
</dbReference>
<protein>
    <recommendedName>
        <fullName evidence="3">FAM86 N-terminal domain-containing protein</fullName>
    </recommendedName>
</protein>
<dbReference type="InterPro" id="IPR019410">
    <property type="entry name" value="Methyltransf_16"/>
</dbReference>
<dbReference type="PANTHER" id="PTHR14614:SF130">
    <property type="entry name" value="PROTEIN-LYSINE N-METHYLTRANSFERASE EEF2KMT"/>
    <property type="match status" value="1"/>
</dbReference>
<reference evidence="1 2" key="1">
    <citation type="submission" date="2024-03" db="EMBL/GenBank/DDBJ databases">
        <title>The Acrasis kona genome and developmental transcriptomes reveal deep origins of eukaryotic multicellular pathways.</title>
        <authorList>
            <person name="Sheikh S."/>
            <person name="Fu C.-J."/>
            <person name="Brown M.W."/>
            <person name="Baldauf S.L."/>
        </authorList>
    </citation>
    <scope>NUCLEOTIDE SEQUENCE [LARGE SCALE GENOMIC DNA]</scope>
    <source>
        <strain evidence="1 2">ATCC MYA-3509</strain>
    </source>
</reference>
<accession>A0AAW2YX03</accession>
<dbReference type="EMBL" id="JAOPGA020000734">
    <property type="protein sequence ID" value="KAL0481169.1"/>
    <property type="molecule type" value="Genomic_DNA"/>
</dbReference>
<evidence type="ECO:0008006" key="3">
    <source>
        <dbReference type="Google" id="ProtNLM"/>
    </source>
</evidence>